<protein>
    <submittedName>
        <fullName evidence="1">Iron-sulfur cluster biosynthesis protein</fullName>
    </submittedName>
</protein>
<organism evidence="1 2">
    <name type="scientific">Bombilactobacillus folatiphilus</name>
    <dbReference type="NCBI Taxonomy" id="2923362"/>
    <lineage>
        <taxon>Bacteria</taxon>
        <taxon>Bacillati</taxon>
        <taxon>Bacillota</taxon>
        <taxon>Bacilli</taxon>
        <taxon>Lactobacillales</taxon>
        <taxon>Lactobacillaceae</taxon>
        <taxon>Bombilactobacillus</taxon>
    </lineage>
</organism>
<keyword evidence="2" id="KW-1185">Reference proteome</keyword>
<gene>
    <name evidence="1" type="ORF">MOO45_02605</name>
</gene>
<reference evidence="1" key="1">
    <citation type="journal article" date="2022" name="Int. J. Syst. Evol. Microbiol.">
        <title>Apilactobacillus apisilvae sp. nov., Nicolia spurrieriana gen. nov. sp. nov., Bombilactobacillus folatiphilus sp. nov. and Bombilactobacillus thymidiniphilus sp. nov., four new lactic acid bacterial isolates from stingless bees Tetragonula carbonaria and Austroplebeia australis.</title>
        <authorList>
            <person name="Oliphant S.A."/>
            <person name="Watson-Haigh N.S."/>
            <person name="Sumby K.M."/>
            <person name="Gardner J."/>
            <person name="Groom S."/>
            <person name="Jiranek V."/>
        </authorList>
    </citation>
    <scope>NUCLEOTIDE SEQUENCE</scope>
    <source>
        <strain evidence="1">SG4_D2</strain>
    </source>
</reference>
<dbReference type="InterPro" id="IPR035903">
    <property type="entry name" value="HesB-like_dom_sf"/>
</dbReference>
<dbReference type="Proteomes" id="UP000831495">
    <property type="component" value="Chromosome"/>
</dbReference>
<accession>A0ABY4PAA2</accession>
<dbReference type="RefSeq" id="WP_249514837.1">
    <property type="nucleotide sequence ID" value="NZ_CP093366.1"/>
</dbReference>
<name>A0ABY4PAA2_9LACO</name>
<dbReference type="SUPFAM" id="SSF89360">
    <property type="entry name" value="HesB-like domain"/>
    <property type="match status" value="1"/>
</dbReference>
<sequence>MKFTISPQAQTWYRENLDLRPGDGLHFYGKVYGKTNVHDGFSLAFLIEKPRNPYYELQIDDISYFFTDNDVWFFKYYDLQIDYDAKSDSPIYTFVPEA</sequence>
<evidence type="ECO:0000313" key="2">
    <source>
        <dbReference type="Proteomes" id="UP000831495"/>
    </source>
</evidence>
<evidence type="ECO:0000313" key="1">
    <source>
        <dbReference type="EMBL" id="UQS82559.1"/>
    </source>
</evidence>
<proteinExistence type="predicted"/>
<dbReference type="EMBL" id="CP093366">
    <property type="protein sequence ID" value="UQS82559.1"/>
    <property type="molecule type" value="Genomic_DNA"/>
</dbReference>